<dbReference type="AlphaFoldDB" id="B8HQC7"/>
<dbReference type="EMBL" id="CP001344">
    <property type="protein sequence ID" value="ACL47524.1"/>
    <property type="molecule type" value="Genomic_DNA"/>
</dbReference>
<feature type="transmembrane region" description="Helical" evidence="1">
    <location>
        <begin position="228"/>
        <end position="249"/>
    </location>
</feature>
<feature type="transmembrane region" description="Helical" evidence="1">
    <location>
        <begin position="12"/>
        <end position="31"/>
    </location>
</feature>
<evidence type="ECO:0000313" key="2">
    <source>
        <dbReference type="EMBL" id="ACL47524.1"/>
    </source>
</evidence>
<name>B8HQC7_CYAP4</name>
<gene>
    <name evidence="2" type="ordered locus">Cyan7425_5232</name>
</gene>
<feature type="transmembrane region" description="Helical" evidence="1">
    <location>
        <begin position="187"/>
        <end position="208"/>
    </location>
</feature>
<protein>
    <submittedName>
        <fullName evidence="2">Uncharacterized protein</fullName>
    </submittedName>
</protein>
<proteinExistence type="predicted"/>
<feature type="transmembrane region" description="Helical" evidence="1">
    <location>
        <begin position="112"/>
        <end position="138"/>
    </location>
</feature>
<feature type="transmembrane region" description="Helical" evidence="1">
    <location>
        <begin position="261"/>
        <end position="287"/>
    </location>
</feature>
<accession>B8HQC7</accession>
<sequence>MTAKLLNFTVRWGLLGATLLFLGKTLVTNWHQVRQLHFHSETWIHAGVALTIAVSAQLWWAQVWGWILKVLKYPVPKRWSIVVFLKNSIRKYLPGNVWDMYGRVRAAQQRGIALESATLSVILEPIFVIAGALSLAVLGDSSPGLKALILGLILLAIHPNVLNWIWKWGSQLRGKNSSSVLMQYYPVQVLMGAGLFVGLRSLTFLLVVSAFTPLDQSTYRPVVGGFGLAWFIGLISPVPSGLGVFEVTALNALDDFLAPGLVLGAVALYRVIVIVADLIAATLAYLINEGQEV</sequence>
<evidence type="ECO:0000256" key="1">
    <source>
        <dbReference type="SAM" id="Phobius"/>
    </source>
</evidence>
<organism evidence="2">
    <name type="scientific">Cyanothece sp. (strain PCC 7425 / ATCC 29141)</name>
    <dbReference type="NCBI Taxonomy" id="395961"/>
    <lineage>
        <taxon>Bacteria</taxon>
        <taxon>Bacillati</taxon>
        <taxon>Cyanobacteriota</taxon>
        <taxon>Cyanophyceae</taxon>
        <taxon>Gomontiellales</taxon>
        <taxon>Cyanothecaceae</taxon>
        <taxon>Cyanothece</taxon>
    </lineage>
</organism>
<keyword evidence="1" id="KW-0472">Membrane</keyword>
<dbReference type="eggNOG" id="COG0392">
    <property type="taxonomic scope" value="Bacteria"/>
</dbReference>
<keyword evidence="1" id="KW-1133">Transmembrane helix</keyword>
<feature type="transmembrane region" description="Helical" evidence="1">
    <location>
        <begin position="144"/>
        <end position="166"/>
    </location>
</feature>
<dbReference type="HOGENOM" id="CLU_051659_0_0_3"/>
<keyword evidence="1" id="KW-0812">Transmembrane</keyword>
<dbReference type="STRING" id="395961.Cyan7425_5232"/>
<dbReference type="KEGG" id="cyn:Cyan7425_5232"/>
<dbReference type="OrthoDB" id="2542372at2"/>
<reference evidence="2" key="1">
    <citation type="submission" date="2009-01" db="EMBL/GenBank/DDBJ databases">
        <title>Complete sequence of chromosome Cyanothece sp. PCC 7425.</title>
        <authorList>
            <consortium name="US DOE Joint Genome Institute"/>
            <person name="Lucas S."/>
            <person name="Copeland A."/>
            <person name="Lapidus A."/>
            <person name="Glavina del Rio T."/>
            <person name="Dalin E."/>
            <person name="Tice H."/>
            <person name="Bruce D."/>
            <person name="Goodwin L."/>
            <person name="Pitluck S."/>
            <person name="Sims D."/>
            <person name="Meineke L."/>
            <person name="Brettin T."/>
            <person name="Detter J.C."/>
            <person name="Han C."/>
            <person name="Larimer F."/>
            <person name="Land M."/>
            <person name="Hauser L."/>
            <person name="Kyrpides N."/>
            <person name="Ovchinnikova G."/>
            <person name="Liberton M."/>
            <person name="Stoeckel J."/>
            <person name="Banerjee A."/>
            <person name="Singh A."/>
            <person name="Page L."/>
            <person name="Sato H."/>
            <person name="Zhao L."/>
            <person name="Sherman L."/>
            <person name="Pakrasi H."/>
            <person name="Richardson P."/>
        </authorList>
    </citation>
    <scope>NUCLEOTIDE SEQUENCE</scope>
    <source>
        <strain evidence="2">PCC 7425</strain>
    </source>
</reference>
<feature type="transmembrane region" description="Helical" evidence="1">
    <location>
        <begin position="43"/>
        <end position="68"/>
    </location>
</feature>